<evidence type="ECO:0000313" key="5">
    <source>
        <dbReference type="Proteomes" id="UP001302120"/>
    </source>
</evidence>
<evidence type="ECO:0000256" key="3">
    <source>
        <dbReference type="HAMAP-Rule" id="MF_01460"/>
    </source>
</evidence>
<dbReference type="PANTHER" id="PTHR35137">
    <property type="entry name" value="CHROMOPHORE LYASE CRL, CHLOROPLASTIC"/>
    <property type="match status" value="1"/>
</dbReference>
<comment type="function">
    <text evidence="3">Covalently attaches a chromophore to Cys residue(s) of phycobiliproteins.</text>
</comment>
<comment type="similarity">
    <text evidence="1 3">Belongs to the CpcT/CpeT biliprotein lyase family.</text>
</comment>
<dbReference type="Gene3D" id="2.40.128.590">
    <property type="entry name" value="CpcT/CpeT domain"/>
    <property type="match status" value="1"/>
</dbReference>
<evidence type="ECO:0000256" key="2">
    <source>
        <dbReference type="ARBA" id="ARBA00023239"/>
    </source>
</evidence>
<reference evidence="4 5" key="1">
    <citation type="submission" date="2023-12" db="EMBL/GenBank/DDBJ databases">
        <title>Baltic Sea Cyanobacteria.</title>
        <authorList>
            <person name="Delbaje E."/>
            <person name="Fewer D.P."/>
            <person name="Shishido T.K."/>
        </authorList>
    </citation>
    <scope>NUCLEOTIDE SEQUENCE [LARGE SCALE GENOMIC DNA]</scope>
    <source>
        <strain evidence="4 5">UHCC-0300</strain>
    </source>
</reference>
<keyword evidence="5" id="KW-1185">Reference proteome</keyword>
<dbReference type="InterPro" id="IPR038672">
    <property type="entry name" value="CpcT/CpeT_sf"/>
</dbReference>
<dbReference type="PANTHER" id="PTHR35137:SF1">
    <property type="entry name" value="CHROMOPHORE LYASE CRL, CHLOROPLASTIC"/>
    <property type="match status" value="1"/>
</dbReference>
<name>A0ABU5UCI0_9CYAN</name>
<evidence type="ECO:0000256" key="1">
    <source>
        <dbReference type="ARBA" id="ARBA00008206"/>
    </source>
</evidence>
<dbReference type="Proteomes" id="UP001302120">
    <property type="component" value="Unassembled WGS sequence"/>
</dbReference>
<organism evidence="4 5">
    <name type="scientific">Nodularia harveyana UHCC-0300</name>
    <dbReference type="NCBI Taxonomy" id="2974287"/>
    <lineage>
        <taxon>Bacteria</taxon>
        <taxon>Bacillati</taxon>
        <taxon>Cyanobacteriota</taxon>
        <taxon>Cyanophyceae</taxon>
        <taxon>Nostocales</taxon>
        <taxon>Nodulariaceae</taxon>
        <taxon>Nodularia</taxon>
    </lineage>
</organism>
<evidence type="ECO:0000313" key="4">
    <source>
        <dbReference type="EMBL" id="MEA5580686.1"/>
    </source>
</evidence>
<accession>A0ABU5UCI0</accession>
<dbReference type="HAMAP" id="MF_01460">
    <property type="entry name" value="Chrphore_lyase_CpxT"/>
    <property type="match status" value="1"/>
</dbReference>
<gene>
    <name evidence="3" type="primary">cpcT</name>
    <name evidence="4" type="ORF">VB620_04935</name>
</gene>
<dbReference type="Pfam" id="PF06206">
    <property type="entry name" value="CpeT"/>
    <property type="match status" value="1"/>
</dbReference>
<dbReference type="EC" id="4.-.-.-" evidence="3"/>
<dbReference type="EMBL" id="JAYGHG010000005">
    <property type="protein sequence ID" value="MEA5580686.1"/>
    <property type="molecule type" value="Genomic_DNA"/>
</dbReference>
<dbReference type="CDD" id="cd16338">
    <property type="entry name" value="CpcT"/>
    <property type="match status" value="1"/>
</dbReference>
<dbReference type="InterPro" id="IPR010404">
    <property type="entry name" value="CpcT/CpeT"/>
</dbReference>
<protein>
    <recommendedName>
        <fullName evidence="3">Chromophore lyase CpcT/CpeT</fullName>
        <ecNumber evidence="3">4.-.-.-</ecNumber>
    </recommendedName>
</protein>
<sequence length="200" mass="22823">MNNSMDIVTLARLMAADFSNQAQAFENPPFFAHIRVCMRPLPVEVLSGVSLFVEQAYDYMLNDPYRVRVLKLLDTGNGIEIENYTVKEEEDFYGASRDLTRLKTLTGDRLEKLPGCNMTVEWSGNSFKGKVQPGKGCIVFRKGQKTYLDSEFEIDEEKFISLDRGRDLDSNEHIWGSVAGPFYFVRRHSFADEVISLTQV</sequence>
<comment type="caution">
    <text evidence="4">The sequence shown here is derived from an EMBL/GenBank/DDBJ whole genome shotgun (WGS) entry which is preliminary data.</text>
</comment>
<keyword evidence="2 3" id="KW-0456">Lyase</keyword>
<dbReference type="RefSeq" id="WP_323195175.1">
    <property type="nucleotide sequence ID" value="NZ_JAYGHG010000005.1"/>
</dbReference>
<proteinExistence type="inferred from homology"/>
<dbReference type="GO" id="GO:0016829">
    <property type="term" value="F:lyase activity"/>
    <property type="evidence" value="ECO:0007669"/>
    <property type="project" value="UniProtKB-KW"/>
</dbReference>